<feature type="non-terminal residue" evidence="1">
    <location>
        <position position="75"/>
    </location>
</feature>
<feature type="non-terminal residue" evidence="1">
    <location>
        <position position="1"/>
    </location>
</feature>
<gene>
    <name evidence="1" type="ORF">S06H3_66029</name>
</gene>
<comment type="caution">
    <text evidence="1">The sequence shown here is derived from an EMBL/GenBank/DDBJ whole genome shotgun (WGS) entry which is preliminary data.</text>
</comment>
<organism evidence="1">
    <name type="scientific">marine sediment metagenome</name>
    <dbReference type="NCBI Taxonomy" id="412755"/>
    <lineage>
        <taxon>unclassified sequences</taxon>
        <taxon>metagenomes</taxon>
        <taxon>ecological metagenomes</taxon>
    </lineage>
</organism>
<sequence>APREPGEDGTFPYTIQMGTCSFNVDETFTGGYQKMEVPVIFNSSFTSIPLVFVTATSGTRTPTVFGLWDVAAIGA</sequence>
<accession>X1Q4F7</accession>
<proteinExistence type="predicted"/>
<protein>
    <submittedName>
        <fullName evidence="1">Uncharacterized protein</fullName>
    </submittedName>
</protein>
<name>X1Q4F7_9ZZZZ</name>
<reference evidence="1" key="1">
    <citation type="journal article" date="2014" name="Front. Microbiol.">
        <title>High frequency of phylogenetically diverse reductive dehalogenase-homologous genes in deep subseafloor sedimentary metagenomes.</title>
        <authorList>
            <person name="Kawai M."/>
            <person name="Futagami T."/>
            <person name="Toyoda A."/>
            <person name="Takaki Y."/>
            <person name="Nishi S."/>
            <person name="Hori S."/>
            <person name="Arai W."/>
            <person name="Tsubouchi T."/>
            <person name="Morono Y."/>
            <person name="Uchiyama I."/>
            <person name="Ito T."/>
            <person name="Fujiyama A."/>
            <person name="Inagaki F."/>
            <person name="Takami H."/>
        </authorList>
    </citation>
    <scope>NUCLEOTIDE SEQUENCE</scope>
    <source>
        <strain evidence="1">Expedition CK06-06</strain>
    </source>
</reference>
<dbReference type="EMBL" id="BARV01044770">
    <property type="protein sequence ID" value="GAI63108.1"/>
    <property type="molecule type" value="Genomic_DNA"/>
</dbReference>
<evidence type="ECO:0000313" key="1">
    <source>
        <dbReference type="EMBL" id="GAI63108.1"/>
    </source>
</evidence>
<dbReference type="AlphaFoldDB" id="X1Q4F7"/>